<dbReference type="Pfam" id="PF07530">
    <property type="entry name" value="PRE_C2HC"/>
    <property type="match status" value="1"/>
</dbReference>
<evidence type="ECO:0000256" key="1">
    <source>
        <dbReference type="SAM" id="MobiDB-lite"/>
    </source>
</evidence>
<sequence length="377" mass="41777">MQVDGSDTAGVSDWIQIPTKKRKAADLDLNVKNAKKNAVSTDKNQFQILSNDEELRPRPIFLTPPDNIDALKKWLLAKGAKPTFSLKLEKESLKLQLETTAEFRLIQRALKAENKTFYYFQLPQEKPFKVVIKGIHTSYSEEDVKIALEELGYTILRVHRGMKITRTPIEGNPSASTKSMEPIPIVFVDLPKGDESKKIHNLDRLLHQVIKVEAPKSSKWLPQCKRCMLYGHTRNFCNMPPRCVKCLGPHGTADCNKTEEGARCVLCGGDHPANYKGCAEAKKANISKSSKSPINPPPTEEHSYSVTPPSFPPLRTKGKSYAKAATSPIPTAAHPSSTIPENSDPLIQSTLPGTWDITCTSLPSAICSVPYDVPCYV</sequence>
<evidence type="ECO:0000313" key="3">
    <source>
        <dbReference type="EMBL" id="CAH0384260.1"/>
    </source>
</evidence>
<dbReference type="InterPro" id="IPR006579">
    <property type="entry name" value="Pre_C2HC_dom"/>
</dbReference>
<accession>A0A9P0EYF3</accession>
<reference evidence="3" key="1">
    <citation type="submission" date="2021-12" db="EMBL/GenBank/DDBJ databases">
        <authorList>
            <person name="King R."/>
        </authorList>
    </citation>
    <scope>NUCLEOTIDE SEQUENCE</scope>
</reference>
<name>A0A9P0EYF3_BEMTA</name>
<organism evidence="3 4">
    <name type="scientific">Bemisia tabaci</name>
    <name type="common">Sweetpotato whitefly</name>
    <name type="synonym">Aleurodes tabaci</name>
    <dbReference type="NCBI Taxonomy" id="7038"/>
    <lineage>
        <taxon>Eukaryota</taxon>
        <taxon>Metazoa</taxon>
        <taxon>Ecdysozoa</taxon>
        <taxon>Arthropoda</taxon>
        <taxon>Hexapoda</taxon>
        <taxon>Insecta</taxon>
        <taxon>Pterygota</taxon>
        <taxon>Neoptera</taxon>
        <taxon>Paraneoptera</taxon>
        <taxon>Hemiptera</taxon>
        <taxon>Sternorrhyncha</taxon>
        <taxon>Aleyrodoidea</taxon>
        <taxon>Aleyrodidae</taxon>
        <taxon>Aleyrodinae</taxon>
        <taxon>Bemisia</taxon>
    </lineage>
</organism>
<proteinExistence type="predicted"/>
<evidence type="ECO:0000313" key="4">
    <source>
        <dbReference type="Proteomes" id="UP001152759"/>
    </source>
</evidence>
<keyword evidence="4" id="KW-1185">Reference proteome</keyword>
<dbReference type="AlphaFoldDB" id="A0A9P0EYF3"/>
<feature type="region of interest" description="Disordered" evidence="1">
    <location>
        <begin position="286"/>
        <end position="342"/>
    </location>
</feature>
<protein>
    <recommendedName>
        <fullName evidence="2">Pre-C2HC domain-containing protein</fullName>
    </recommendedName>
</protein>
<dbReference type="SMART" id="SM00596">
    <property type="entry name" value="PRE_C2HC"/>
    <property type="match status" value="1"/>
</dbReference>
<dbReference type="EMBL" id="OU963863">
    <property type="protein sequence ID" value="CAH0384260.1"/>
    <property type="molecule type" value="Genomic_DNA"/>
</dbReference>
<gene>
    <name evidence="3" type="ORF">BEMITA_LOCUS3614</name>
</gene>
<evidence type="ECO:0000259" key="2">
    <source>
        <dbReference type="SMART" id="SM00596"/>
    </source>
</evidence>
<feature type="domain" description="Pre-C2HC" evidence="2">
    <location>
        <begin position="141"/>
        <end position="222"/>
    </location>
</feature>
<dbReference type="Proteomes" id="UP001152759">
    <property type="component" value="Chromosome 2"/>
</dbReference>